<evidence type="ECO:0000313" key="9">
    <source>
        <dbReference type="EMBL" id="ACO04667.1"/>
    </source>
</evidence>
<dbReference type="AlphaFoldDB" id="C0QPL6"/>
<organism evidence="9 10">
    <name type="scientific">Persephonella marina (strain DSM 14350 / EX-H1)</name>
    <dbReference type="NCBI Taxonomy" id="123214"/>
    <lineage>
        <taxon>Bacteria</taxon>
        <taxon>Pseudomonadati</taxon>
        <taxon>Aquificota</taxon>
        <taxon>Aquificia</taxon>
        <taxon>Aquificales</taxon>
        <taxon>Hydrogenothermaceae</taxon>
        <taxon>Persephonella</taxon>
    </lineage>
</organism>
<dbReference type="PRINTS" id="PR00812">
    <property type="entry name" value="BCTERIALGSPF"/>
</dbReference>
<evidence type="ECO:0000256" key="2">
    <source>
        <dbReference type="ARBA" id="ARBA00005745"/>
    </source>
</evidence>
<gene>
    <name evidence="9" type="ordered locus">PERMA_0826</name>
</gene>
<evidence type="ECO:0000313" key="10">
    <source>
        <dbReference type="Proteomes" id="UP000001366"/>
    </source>
</evidence>
<dbReference type="Pfam" id="PF00482">
    <property type="entry name" value="T2SSF"/>
    <property type="match status" value="2"/>
</dbReference>
<feature type="domain" description="Type II secretion system protein GspF" evidence="8">
    <location>
        <begin position="271"/>
        <end position="393"/>
    </location>
</feature>
<name>C0QPL6_PERMH</name>
<evidence type="ECO:0000256" key="1">
    <source>
        <dbReference type="ARBA" id="ARBA00004651"/>
    </source>
</evidence>
<evidence type="ECO:0000259" key="8">
    <source>
        <dbReference type="Pfam" id="PF00482"/>
    </source>
</evidence>
<evidence type="ECO:0000256" key="6">
    <source>
        <dbReference type="ARBA" id="ARBA00023136"/>
    </source>
</evidence>
<keyword evidence="3" id="KW-1003">Cell membrane</keyword>
<feature type="transmembrane region" description="Helical" evidence="7">
    <location>
        <begin position="367"/>
        <end position="395"/>
    </location>
</feature>
<feature type="transmembrane region" description="Helical" evidence="7">
    <location>
        <begin position="172"/>
        <end position="194"/>
    </location>
</feature>
<evidence type="ECO:0000256" key="5">
    <source>
        <dbReference type="ARBA" id="ARBA00022989"/>
    </source>
</evidence>
<evidence type="ECO:0000256" key="4">
    <source>
        <dbReference type="ARBA" id="ARBA00022692"/>
    </source>
</evidence>
<dbReference type="RefSeq" id="WP_012676904.1">
    <property type="nucleotide sequence ID" value="NC_012440.1"/>
</dbReference>
<dbReference type="STRING" id="123214.PERMA_0826"/>
<dbReference type="InterPro" id="IPR042094">
    <property type="entry name" value="T2SS_GspF_sf"/>
</dbReference>
<evidence type="ECO:0000256" key="7">
    <source>
        <dbReference type="SAM" id="Phobius"/>
    </source>
</evidence>
<dbReference type="PaxDb" id="123214-PERMA_0826"/>
<dbReference type="InterPro" id="IPR018076">
    <property type="entry name" value="T2SS_GspF_dom"/>
</dbReference>
<keyword evidence="4 7" id="KW-0812">Transmembrane</keyword>
<dbReference type="HOGENOM" id="CLU_035032_0_1_0"/>
<protein>
    <submittedName>
        <fullName evidence="9">Fimbrial assembly protein PilC2</fullName>
    </submittedName>
</protein>
<sequence>MPFYRYRAFSKDGKEVTAVEEAVSVSHLKSILSSKDLVPYEIEEVTAEQKRRSVFQLEIFRRKKISNEDLSLLLYEIGILLERNVHITQIFDILSKQMENQEIKKAVLSAKTYLQEGSSVSEALGKTKIFPRFLVEMIRAGETSGALDKIFLSASEFIEKQEEFKRKIINSLIYPSIVIGVGFLAMIVIMNFVVPTITNIYQQFGKELPTSTKIVVAFSNISSTFLKFLPVLVIPLFFMRKRFLNRKVLDRIRLKIPFFNKVHRYSIYSTWSNTLGILLKGGLTLDRAVEISNETINNIYIREGFNTVAEEIKKGKSLSDLLKREKLLPENSIQLLKIGEETGQLDKMLLLVSQIYKKQTERLISLFLSYLEPAVLIILSVLIGFFVFATLLPIFNLSIK</sequence>
<evidence type="ECO:0000256" key="3">
    <source>
        <dbReference type="ARBA" id="ARBA00022475"/>
    </source>
</evidence>
<dbReference type="EMBL" id="CP001230">
    <property type="protein sequence ID" value="ACO04667.1"/>
    <property type="molecule type" value="Genomic_DNA"/>
</dbReference>
<dbReference type="PANTHER" id="PTHR30012">
    <property type="entry name" value="GENERAL SECRETION PATHWAY PROTEIN"/>
    <property type="match status" value="1"/>
</dbReference>
<accession>C0QPL6</accession>
<comment type="subcellular location">
    <subcellularLocation>
        <location evidence="1">Cell membrane</location>
        <topology evidence="1">Multi-pass membrane protein</topology>
    </subcellularLocation>
</comment>
<dbReference type="Proteomes" id="UP000001366">
    <property type="component" value="Chromosome"/>
</dbReference>
<dbReference type="KEGG" id="pmx:PERMA_0826"/>
<feature type="domain" description="Type II secretion system protein GspF" evidence="8">
    <location>
        <begin position="76"/>
        <end position="195"/>
    </location>
</feature>
<dbReference type="InterPro" id="IPR003004">
    <property type="entry name" value="GspF/PilC"/>
</dbReference>
<feature type="transmembrane region" description="Helical" evidence="7">
    <location>
        <begin position="214"/>
        <end position="238"/>
    </location>
</feature>
<dbReference type="GO" id="GO:0005886">
    <property type="term" value="C:plasma membrane"/>
    <property type="evidence" value="ECO:0007669"/>
    <property type="project" value="UniProtKB-SubCell"/>
</dbReference>
<keyword evidence="6 7" id="KW-0472">Membrane</keyword>
<comment type="similarity">
    <text evidence="2">Belongs to the GSP F family.</text>
</comment>
<proteinExistence type="inferred from homology"/>
<keyword evidence="5 7" id="KW-1133">Transmembrane helix</keyword>
<dbReference type="eggNOG" id="COG1459">
    <property type="taxonomic scope" value="Bacteria"/>
</dbReference>
<dbReference type="OrthoDB" id="9874at2"/>
<dbReference type="PANTHER" id="PTHR30012:SF0">
    <property type="entry name" value="TYPE II SECRETION SYSTEM PROTEIN F-RELATED"/>
    <property type="match status" value="1"/>
</dbReference>
<keyword evidence="10" id="KW-1185">Reference proteome</keyword>
<reference evidence="9 10" key="1">
    <citation type="journal article" date="2009" name="J. Bacteriol.">
        <title>Complete and draft genome sequences of six members of the Aquificales.</title>
        <authorList>
            <person name="Reysenbach A.L."/>
            <person name="Hamamura N."/>
            <person name="Podar M."/>
            <person name="Griffiths E."/>
            <person name="Ferreira S."/>
            <person name="Hochstein R."/>
            <person name="Heidelberg J."/>
            <person name="Johnson J."/>
            <person name="Mead D."/>
            <person name="Pohorille A."/>
            <person name="Sarmiento M."/>
            <person name="Schweighofer K."/>
            <person name="Seshadri R."/>
            <person name="Voytek M.A."/>
        </authorList>
    </citation>
    <scope>NUCLEOTIDE SEQUENCE [LARGE SCALE GENOMIC DNA]</scope>
    <source>
        <strain evidence="10">DSM 14350 / EX-H1</strain>
    </source>
</reference>
<dbReference type="Gene3D" id="1.20.81.30">
    <property type="entry name" value="Type II secretion system (T2SS), domain F"/>
    <property type="match status" value="2"/>
</dbReference>